<evidence type="ECO:0000313" key="6">
    <source>
        <dbReference type="EMBL" id="WPJ95291.1"/>
    </source>
</evidence>
<dbReference type="Gene3D" id="3.40.1190.20">
    <property type="match status" value="1"/>
</dbReference>
<dbReference type="SUPFAM" id="SSF53613">
    <property type="entry name" value="Ribokinase-like"/>
    <property type="match status" value="1"/>
</dbReference>
<organism evidence="6 7">
    <name type="scientific">Coraliomargarita algicola</name>
    <dbReference type="NCBI Taxonomy" id="3092156"/>
    <lineage>
        <taxon>Bacteria</taxon>
        <taxon>Pseudomonadati</taxon>
        <taxon>Verrucomicrobiota</taxon>
        <taxon>Opitutia</taxon>
        <taxon>Puniceicoccales</taxon>
        <taxon>Coraliomargaritaceae</taxon>
        <taxon>Coraliomargarita</taxon>
    </lineage>
</organism>
<dbReference type="PROSITE" id="PS00584">
    <property type="entry name" value="PFKB_KINASES_2"/>
    <property type="match status" value="1"/>
</dbReference>
<sequence length="327" mass="34210">MNATATIIGIGSPIVDAIAPVEESFIAQIDGAKGGMVLVDAPTISGLIESLPQAATAAPGGSAGNTLFALARMGVSTSFLGKTGNCPQGDFYRDRFTQLGGDSSRFKIGNVPNGRCLSLVTPDGERTMRTDLGAAMTLAPEEISPADFAGCEHAHIEGYLLFNEALMRRVLESAKEAGCTISLDLASFEVVNATKNILPELLSEYVDIVFANEEEGSAYTGISDDYPAMALQLAELCDIAVVKVGAHGSYVAQGAQVQKIDPMHAAQVIDTTGAGDLWAAGFLYGWSQQRPLAECAKIGSILGAAVVQEQGSSLPEHVWQDILASID</sequence>
<dbReference type="PANTHER" id="PTHR43320:SF3">
    <property type="entry name" value="CARBOHYDRATE KINASE PFKB DOMAIN-CONTAINING PROTEIN"/>
    <property type="match status" value="1"/>
</dbReference>
<gene>
    <name evidence="6" type="ORF">SH580_17860</name>
</gene>
<keyword evidence="3 4" id="KW-0418">Kinase</keyword>
<evidence type="ECO:0000259" key="5">
    <source>
        <dbReference type="Pfam" id="PF00294"/>
    </source>
</evidence>
<name>A0ABZ0RGQ2_9BACT</name>
<dbReference type="PANTHER" id="PTHR43320">
    <property type="entry name" value="SUGAR KINASE"/>
    <property type="match status" value="1"/>
</dbReference>
<evidence type="ECO:0000256" key="2">
    <source>
        <dbReference type="ARBA" id="ARBA00022679"/>
    </source>
</evidence>
<dbReference type="Proteomes" id="UP001324993">
    <property type="component" value="Chromosome"/>
</dbReference>
<accession>A0ABZ0RGQ2</accession>
<evidence type="ECO:0000256" key="1">
    <source>
        <dbReference type="ARBA" id="ARBA00010688"/>
    </source>
</evidence>
<feature type="domain" description="Carbohydrate kinase PfkB" evidence="5">
    <location>
        <begin position="53"/>
        <end position="315"/>
    </location>
</feature>
<keyword evidence="7" id="KW-1185">Reference proteome</keyword>
<evidence type="ECO:0000256" key="3">
    <source>
        <dbReference type="ARBA" id="ARBA00022777"/>
    </source>
</evidence>
<evidence type="ECO:0000313" key="7">
    <source>
        <dbReference type="Proteomes" id="UP001324993"/>
    </source>
</evidence>
<dbReference type="InterPro" id="IPR002173">
    <property type="entry name" value="Carboh/pur_kinase_PfkB_CS"/>
</dbReference>
<dbReference type="PRINTS" id="PR00990">
    <property type="entry name" value="RIBOKINASE"/>
</dbReference>
<dbReference type="InterPro" id="IPR011611">
    <property type="entry name" value="PfkB_dom"/>
</dbReference>
<keyword evidence="2 4" id="KW-0808">Transferase</keyword>
<proteinExistence type="inferred from homology"/>
<dbReference type="CDD" id="cd01168">
    <property type="entry name" value="adenosine_kinase"/>
    <property type="match status" value="1"/>
</dbReference>
<dbReference type="InterPro" id="IPR002139">
    <property type="entry name" value="Ribo/fructo_kinase"/>
</dbReference>
<dbReference type="RefSeq" id="WP_319832183.1">
    <property type="nucleotide sequence ID" value="NZ_CP138858.1"/>
</dbReference>
<dbReference type="InterPro" id="IPR029056">
    <property type="entry name" value="Ribokinase-like"/>
</dbReference>
<reference evidence="6 7" key="1">
    <citation type="submission" date="2023-11" db="EMBL/GenBank/DDBJ databases">
        <title>Coraliomargarita sp. nov., isolated from marine algae.</title>
        <authorList>
            <person name="Lee J.K."/>
            <person name="Baek J.H."/>
            <person name="Kim J.M."/>
            <person name="Choi D.G."/>
            <person name="Jeon C.O."/>
        </authorList>
    </citation>
    <scope>NUCLEOTIDE SEQUENCE [LARGE SCALE GENOMIC DNA]</scope>
    <source>
        <strain evidence="6 7">J2-16</strain>
    </source>
</reference>
<evidence type="ECO:0000256" key="4">
    <source>
        <dbReference type="RuleBase" id="RU003704"/>
    </source>
</evidence>
<dbReference type="Pfam" id="PF00294">
    <property type="entry name" value="PfkB"/>
    <property type="match status" value="1"/>
</dbReference>
<dbReference type="GO" id="GO:0016301">
    <property type="term" value="F:kinase activity"/>
    <property type="evidence" value="ECO:0007669"/>
    <property type="project" value="UniProtKB-KW"/>
</dbReference>
<comment type="similarity">
    <text evidence="1 4">Belongs to the carbohydrate kinase PfkB family.</text>
</comment>
<dbReference type="InterPro" id="IPR052700">
    <property type="entry name" value="Carb_kinase_PfkB-like"/>
</dbReference>
<dbReference type="EMBL" id="CP138858">
    <property type="protein sequence ID" value="WPJ95291.1"/>
    <property type="molecule type" value="Genomic_DNA"/>
</dbReference>
<protein>
    <submittedName>
        <fullName evidence="6">Adenosine kinase</fullName>
    </submittedName>
</protein>